<evidence type="ECO:0000256" key="2">
    <source>
        <dbReference type="SAM" id="Phobius"/>
    </source>
</evidence>
<comment type="caution">
    <text evidence="3">The sequence shown here is derived from an EMBL/GenBank/DDBJ whole genome shotgun (WGS) entry which is preliminary data.</text>
</comment>
<reference evidence="4" key="1">
    <citation type="journal article" date="2019" name="Int. J. Syst. Evol. Microbiol.">
        <title>The Global Catalogue of Microorganisms (GCM) 10K type strain sequencing project: providing services to taxonomists for standard genome sequencing and annotation.</title>
        <authorList>
            <consortium name="The Broad Institute Genomics Platform"/>
            <consortium name="The Broad Institute Genome Sequencing Center for Infectious Disease"/>
            <person name="Wu L."/>
            <person name="Ma J."/>
        </authorList>
    </citation>
    <scope>NUCLEOTIDE SEQUENCE [LARGE SCALE GENOMIC DNA]</scope>
    <source>
        <strain evidence="4">KCTC 23299</strain>
    </source>
</reference>
<protein>
    <submittedName>
        <fullName evidence="3">DUF4834 family protein</fullName>
    </submittedName>
</protein>
<dbReference type="Pfam" id="PF16118">
    <property type="entry name" value="DUF4834"/>
    <property type="match status" value="1"/>
</dbReference>
<sequence length="83" mass="10100">MLKVILYALLAWFLYNLIFKFIIPIYRASRTMKKQFAQMQQQFQQQQQTHESMNQGRFTQTKQAQNPPPQKHSDDYIEFEEIK</sequence>
<organism evidence="3 4">
    <name type="scientific">Terrimonas rubra</name>
    <dbReference type="NCBI Taxonomy" id="1035890"/>
    <lineage>
        <taxon>Bacteria</taxon>
        <taxon>Pseudomonadati</taxon>
        <taxon>Bacteroidota</taxon>
        <taxon>Chitinophagia</taxon>
        <taxon>Chitinophagales</taxon>
        <taxon>Chitinophagaceae</taxon>
        <taxon>Terrimonas</taxon>
    </lineage>
</organism>
<keyword evidence="2" id="KW-0812">Transmembrane</keyword>
<dbReference type="Proteomes" id="UP001597511">
    <property type="component" value="Unassembled WGS sequence"/>
</dbReference>
<name>A0ABW5ZZL9_9BACT</name>
<evidence type="ECO:0000313" key="3">
    <source>
        <dbReference type="EMBL" id="MFD2918427.1"/>
    </source>
</evidence>
<keyword evidence="2" id="KW-0472">Membrane</keyword>
<gene>
    <name evidence="3" type="ORF">ACFS6H_01825</name>
</gene>
<accession>A0ABW5ZZL9</accession>
<feature type="transmembrane region" description="Helical" evidence="2">
    <location>
        <begin position="6"/>
        <end position="26"/>
    </location>
</feature>
<proteinExistence type="predicted"/>
<evidence type="ECO:0000256" key="1">
    <source>
        <dbReference type="SAM" id="MobiDB-lite"/>
    </source>
</evidence>
<feature type="region of interest" description="Disordered" evidence="1">
    <location>
        <begin position="39"/>
        <end position="83"/>
    </location>
</feature>
<evidence type="ECO:0000313" key="4">
    <source>
        <dbReference type="Proteomes" id="UP001597511"/>
    </source>
</evidence>
<dbReference type="InterPro" id="IPR032272">
    <property type="entry name" value="DUF4834"/>
</dbReference>
<dbReference type="EMBL" id="JBHUOZ010000001">
    <property type="protein sequence ID" value="MFD2918427.1"/>
    <property type="molecule type" value="Genomic_DNA"/>
</dbReference>
<keyword evidence="2" id="KW-1133">Transmembrane helix</keyword>
<feature type="compositionally biased region" description="Polar residues" evidence="1">
    <location>
        <begin position="49"/>
        <end position="65"/>
    </location>
</feature>
<feature type="compositionally biased region" description="Basic and acidic residues" evidence="1">
    <location>
        <begin position="71"/>
        <end position="83"/>
    </location>
</feature>
<dbReference type="RefSeq" id="WP_386094533.1">
    <property type="nucleotide sequence ID" value="NZ_JBHUOZ010000001.1"/>
</dbReference>
<keyword evidence="4" id="KW-1185">Reference proteome</keyword>
<feature type="compositionally biased region" description="Low complexity" evidence="1">
    <location>
        <begin position="39"/>
        <end position="48"/>
    </location>
</feature>